<evidence type="ECO:0000313" key="1">
    <source>
        <dbReference type="EMBL" id="DAD95817.1"/>
    </source>
</evidence>
<reference evidence="1" key="1">
    <citation type="journal article" date="2021" name="Proc. Natl. Acad. Sci. U.S.A.">
        <title>A Catalog of Tens of Thousands of Viruses from Human Metagenomes Reveals Hidden Associations with Chronic Diseases.</title>
        <authorList>
            <person name="Tisza M.J."/>
            <person name="Buck C.B."/>
        </authorList>
    </citation>
    <scope>NUCLEOTIDE SEQUENCE</scope>
    <source>
        <strain evidence="1">Ct1is2</strain>
    </source>
</reference>
<sequence length="82" mass="9783">MKISQMKNVVPLERKKEVSEVEWKKAKEIADYLGISRPTLSKLTHRKVDPIPFSKLSGMLQYDLQKVKEWEERNRTYNYKEA</sequence>
<name>A0A8S5NM88_9CAUD</name>
<proteinExistence type="predicted"/>
<organism evidence="1">
    <name type="scientific">Siphoviridae sp. ct1is2</name>
    <dbReference type="NCBI Taxonomy" id="2826273"/>
    <lineage>
        <taxon>Viruses</taxon>
        <taxon>Duplodnaviria</taxon>
        <taxon>Heunggongvirae</taxon>
        <taxon>Uroviricota</taxon>
        <taxon>Caudoviricetes</taxon>
    </lineage>
</organism>
<dbReference type="SUPFAM" id="SSF46955">
    <property type="entry name" value="Putative DNA-binding domain"/>
    <property type="match status" value="1"/>
</dbReference>
<accession>A0A8S5NM88</accession>
<dbReference type="InterPro" id="IPR009061">
    <property type="entry name" value="DNA-bd_dom_put_sf"/>
</dbReference>
<dbReference type="EMBL" id="BK015204">
    <property type="protein sequence ID" value="DAD95817.1"/>
    <property type="molecule type" value="Genomic_DNA"/>
</dbReference>
<protein>
    <submittedName>
        <fullName evidence="1">Helix-turn-helix domain protein</fullName>
    </submittedName>
</protein>